<proteinExistence type="predicted"/>
<comment type="caution">
    <text evidence="8">The sequence shown here is derived from an EMBL/GenBank/DDBJ whole genome shotgun (WGS) entry which is preliminary data.</text>
</comment>
<sequence>NQQPGPNFQDLNLQDSIVKVVNEMCFESPSPIQAQTIPHLFRGEDVLGLAQTGTGITAAFALPLLANIDVSKN</sequence>
<dbReference type="InterPro" id="IPR050547">
    <property type="entry name" value="DEAD_box_RNA_helicases"/>
</dbReference>
<dbReference type="PANTHER" id="PTHR47963:SF8">
    <property type="entry name" value="ATP-DEPENDENT RNA HELICASE DEAD"/>
    <property type="match status" value="1"/>
</dbReference>
<keyword evidence="4 8" id="KW-0347">Helicase</keyword>
<evidence type="ECO:0000313" key="9">
    <source>
        <dbReference type="Proteomes" id="UP001369082"/>
    </source>
</evidence>
<feature type="non-terminal residue" evidence="8">
    <location>
        <position position="73"/>
    </location>
</feature>
<keyword evidence="5" id="KW-0067">ATP-binding</keyword>
<name>A0ABU9GUP2_9GAMM</name>
<dbReference type="SUPFAM" id="SSF52540">
    <property type="entry name" value="P-loop containing nucleoside triphosphate hydrolases"/>
    <property type="match status" value="1"/>
</dbReference>
<dbReference type="GO" id="GO:0004386">
    <property type="term" value="F:helicase activity"/>
    <property type="evidence" value="ECO:0007669"/>
    <property type="project" value="UniProtKB-KW"/>
</dbReference>
<evidence type="ECO:0000259" key="7">
    <source>
        <dbReference type="PROSITE" id="PS51195"/>
    </source>
</evidence>
<dbReference type="Proteomes" id="UP001369082">
    <property type="component" value="Unassembled WGS sequence"/>
</dbReference>
<dbReference type="Pfam" id="PF00270">
    <property type="entry name" value="DEAD"/>
    <property type="match status" value="1"/>
</dbReference>
<organism evidence="8 9">
    <name type="scientific">Psychromonas aquatilis</name>
    <dbReference type="NCBI Taxonomy" id="2005072"/>
    <lineage>
        <taxon>Bacteria</taxon>
        <taxon>Pseudomonadati</taxon>
        <taxon>Pseudomonadota</taxon>
        <taxon>Gammaproteobacteria</taxon>
        <taxon>Alteromonadales</taxon>
        <taxon>Psychromonadaceae</taxon>
        <taxon>Psychromonas</taxon>
    </lineage>
</organism>
<dbReference type="InterPro" id="IPR014014">
    <property type="entry name" value="RNA_helicase_DEAD_Q_motif"/>
</dbReference>
<dbReference type="EMBL" id="JBAKAZ010000335">
    <property type="protein sequence ID" value="MEL0631027.1"/>
    <property type="molecule type" value="Genomic_DNA"/>
</dbReference>
<dbReference type="GO" id="GO:0016787">
    <property type="term" value="F:hydrolase activity"/>
    <property type="evidence" value="ECO:0007669"/>
    <property type="project" value="UniProtKB-KW"/>
</dbReference>
<dbReference type="PROSITE" id="PS51195">
    <property type="entry name" value="Q_MOTIF"/>
    <property type="match status" value="1"/>
</dbReference>
<keyword evidence="2" id="KW-0547">Nucleotide-binding</keyword>
<accession>A0ABU9GUP2</accession>
<evidence type="ECO:0000256" key="4">
    <source>
        <dbReference type="ARBA" id="ARBA00022806"/>
    </source>
</evidence>
<evidence type="ECO:0000256" key="2">
    <source>
        <dbReference type="ARBA" id="ARBA00022741"/>
    </source>
</evidence>
<keyword evidence="3 8" id="KW-0378">Hydrolase</keyword>
<evidence type="ECO:0000256" key="3">
    <source>
        <dbReference type="ARBA" id="ARBA00022801"/>
    </source>
</evidence>
<reference evidence="8 9" key="1">
    <citation type="submission" date="2024-02" db="EMBL/GenBank/DDBJ databases">
        <title>Bacteria isolated from the canopy kelp, Nereocystis luetkeana.</title>
        <authorList>
            <person name="Pfister C.A."/>
            <person name="Younker I.T."/>
            <person name="Light S.H."/>
        </authorList>
    </citation>
    <scope>NUCLEOTIDE SEQUENCE [LARGE SCALE GENOMIC DNA]</scope>
    <source>
        <strain evidence="8 9">TI.1.05</strain>
    </source>
</reference>
<evidence type="ECO:0000256" key="1">
    <source>
        <dbReference type="ARBA" id="ARBA00012552"/>
    </source>
</evidence>
<feature type="non-terminal residue" evidence="8">
    <location>
        <position position="1"/>
    </location>
</feature>
<feature type="domain" description="DEAD-box RNA helicase Q" evidence="7">
    <location>
        <begin position="6"/>
        <end position="34"/>
    </location>
</feature>
<dbReference type="InterPro" id="IPR027417">
    <property type="entry name" value="P-loop_NTPase"/>
</dbReference>
<evidence type="ECO:0000313" key="8">
    <source>
        <dbReference type="EMBL" id="MEL0631027.1"/>
    </source>
</evidence>
<dbReference type="InterPro" id="IPR011545">
    <property type="entry name" value="DEAD/DEAH_box_helicase_dom"/>
</dbReference>
<evidence type="ECO:0000256" key="6">
    <source>
        <dbReference type="PROSITE-ProRule" id="PRU00552"/>
    </source>
</evidence>
<dbReference type="EC" id="3.6.4.13" evidence="1"/>
<keyword evidence="9" id="KW-1185">Reference proteome</keyword>
<dbReference type="Gene3D" id="3.40.50.300">
    <property type="entry name" value="P-loop containing nucleotide triphosphate hydrolases"/>
    <property type="match status" value="1"/>
</dbReference>
<dbReference type="PANTHER" id="PTHR47963">
    <property type="entry name" value="DEAD-BOX ATP-DEPENDENT RNA HELICASE 47, MITOCHONDRIAL"/>
    <property type="match status" value="1"/>
</dbReference>
<dbReference type="RefSeq" id="WP_341599163.1">
    <property type="nucleotide sequence ID" value="NZ_JBAKAZ010000335.1"/>
</dbReference>
<protein>
    <recommendedName>
        <fullName evidence="1">RNA helicase</fullName>
        <ecNumber evidence="1">3.6.4.13</ecNumber>
    </recommendedName>
</protein>
<feature type="short sequence motif" description="Q motif" evidence="6">
    <location>
        <begin position="6"/>
        <end position="34"/>
    </location>
</feature>
<evidence type="ECO:0000256" key="5">
    <source>
        <dbReference type="ARBA" id="ARBA00022840"/>
    </source>
</evidence>
<gene>
    <name evidence="8" type="ORF">V6256_15760</name>
</gene>